<proteinExistence type="predicted"/>
<accession>A0A9X0A3U2</accession>
<dbReference type="InterPro" id="IPR008042">
    <property type="entry name" value="Retrotrans_Pao"/>
</dbReference>
<feature type="non-terminal residue" evidence="1">
    <location>
        <position position="1"/>
    </location>
</feature>
<dbReference type="Pfam" id="PF05380">
    <property type="entry name" value="Peptidase_A17"/>
    <property type="match status" value="1"/>
</dbReference>
<reference evidence="1" key="1">
    <citation type="submission" date="2023-01" db="EMBL/GenBank/DDBJ databases">
        <title>Genome assembly of the deep-sea coral Lophelia pertusa.</title>
        <authorList>
            <person name="Herrera S."/>
            <person name="Cordes E."/>
        </authorList>
    </citation>
    <scope>NUCLEOTIDE SEQUENCE</scope>
    <source>
        <strain evidence="1">USNM1676648</strain>
        <tissue evidence="1">Polyp</tissue>
    </source>
</reference>
<organism evidence="1 2">
    <name type="scientific">Desmophyllum pertusum</name>
    <dbReference type="NCBI Taxonomy" id="174260"/>
    <lineage>
        <taxon>Eukaryota</taxon>
        <taxon>Metazoa</taxon>
        <taxon>Cnidaria</taxon>
        <taxon>Anthozoa</taxon>
        <taxon>Hexacorallia</taxon>
        <taxon>Scleractinia</taxon>
        <taxon>Caryophylliina</taxon>
        <taxon>Caryophylliidae</taxon>
        <taxon>Desmophyllum</taxon>
    </lineage>
</organism>
<evidence type="ECO:0000313" key="2">
    <source>
        <dbReference type="Proteomes" id="UP001163046"/>
    </source>
</evidence>
<dbReference type="OrthoDB" id="7423265at2759"/>
<evidence type="ECO:0000313" key="1">
    <source>
        <dbReference type="EMBL" id="KAJ7392961.1"/>
    </source>
</evidence>
<comment type="caution">
    <text evidence="1">The sequence shown here is derived from an EMBL/GenBank/DDBJ whole genome shotgun (WGS) entry which is preliminary data.</text>
</comment>
<keyword evidence="2" id="KW-1185">Reference proteome</keyword>
<sequence length="149" mass="17254">GKMECMKHWNYSKVQQSLWSRQLSIWQNGPAIRPELMQGIPEKDRALDSLIKLDSDLPGVYPITKALGLKWNTRTGSLIFMVKVKSLKFKIKRKLASLATKIFDSNRSHYTLYSEVKVIVSEFVDPGVCWDNEIPAETSIKWIQWIQEL</sequence>
<name>A0A9X0A3U2_9CNID</name>
<gene>
    <name evidence="1" type="ORF">OS493_008202</name>
</gene>
<protein>
    <submittedName>
        <fullName evidence="1">Uncharacterized protein</fullName>
    </submittedName>
</protein>
<dbReference type="Proteomes" id="UP001163046">
    <property type="component" value="Unassembled WGS sequence"/>
</dbReference>
<dbReference type="AlphaFoldDB" id="A0A9X0A3U2"/>
<dbReference type="EMBL" id="MU825399">
    <property type="protein sequence ID" value="KAJ7392961.1"/>
    <property type="molecule type" value="Genomic_DNA"/>
</dbReference>